<keyword evidence="5 7" id="KW-0862">Zinc</keyword>
<feature type="chain" id="PRO_5008518816" evidence="8">
    <location>
        <begin position="19"/>
        <end position="742"/>
    </location>
</feature>
<dbReference type="GO" id="GO:0006508">
    <property type="term" value="P:proteolysis"/>
    <property type="evidence" value="ECO:0007669"/>
    <property type="project" value="UniProtKB-KW"/>
</dbReference>
<feature type="domain" description="Peptidase M3A/M3B catalytic" evidence="9">
    <location>
        <begin position="279"/>
        <end position="726"/>
    </location>
</feature>
<dbReference type="PANTHER" id="PTHR43660:SF1">
    <property type="entry name" value="DIPEPTIDYL CARBOXYPEPTIDASE"/>
    <property type="match status" value="1"/>
</dbReference>
<keyword evidence="4 7" id="KW-0378">Hydrolase</keyword>
<dbReference type="GO" id="GO:0004180">
    <property type="term" value="F:carboxypeptidase activity"/>
    <property type="evidence" value="ECO:0007669"/>
    <property type="project" value="TreeGrafter"/>
</dbReference>
<evidence type="ECO:0000256" key="5">
    <source>
        <dbReference type="ARBA" id="ARBA00022833"/>
    </source>
</evidence>
<dbReference type="GO" id="GO:0005829">
    <property type="term" value="C:cytosol"/>
    <property type="evidence" value="ECO:0007669"/>
    <property type="project" value="TreeGrafter"/>
</dbReference>
<dbReference type="InterPro" id="IPR024077">
    <property type="entry name" value="Neurolysin/TOP_dom2"/>
</dbReference>
<protein>
    <submittedName>
        <fullName evidence="10">Peptidase M3</fullName>
    </submittedName>
</protein>
<dbReference type="STRING" id="1759059.ATE48_08325"/>
<keyword evidence="2 7" id="KW-0645">Protease</keyword>
<dbReference type="FunCoup" id="A0A1B1AH81">
    <property type="interactions" value="235"/>
</dbReference>
<dbReference type="OrthoDB" id="9773538at2"/>
<evidence type="ECO:0000259" key="9">
    <source>
        <dbReference type="Pfam" id="PF01432"/>
    </source>
</evidence>
<gene>
    <name evidence="10" type="ORF">ATE48_08325</name>
</gene>
<dbReference type="KEGG" id="cbot:ATE48_08325"/>
<dbReference type="InterPro" id="IPR024079">
    <property type="entry name" value="MetalloPept_cat_dom_sf"/>
</dbReference>
<dbReference type="AlphaFoldDB" id="A0A1B1AH81"/>
<accession>A0A1B1AH81</accession>
<evidence type="ECO:0000256" key="3">
    <source>
        <dbReference type="ARBA" id="ARBA00022723"/>
    </source>
</evidence>
<dbReference type="Gene3D" id="1.10.1370.40">
    <property type="match status" value="1"/>
</dbReference>
<evidence type="ECO:0000256" key="7">
    <source>
        <dbReference type="RuleBase" id="RU003435"/>
    </source>
</evidence>
<name>A0A1B1AH81_9PROT</name>
<dbReference type="InterPro" id="IPR045090">
    <property type="entry name" value="Pept_M3A_M3B"/>
</dbReference>
<dbReference type="InterPro" id="IPR001567">
    <property type="entry name" value="Pept_M3A_M3B_dom"/>
</dbReference>
<dbReference type="CDD" id="cd06456">
    <property type="entry name" value="M3A_DCP"/>
    <property type="match status" value="1"/>
</dbReference>
<sequence>MKKQLLAICLAASVPMLAACATTGADSAATFGNATAYQQAQTDVQRLTAQANQDPLLKPWTGQYGGVPPWDQARAELVPPALELGIQLQEAEVQVIANNPERPTFDNTIGAMQNSGRHLDRATTIFGVMTDNISNEAIQGVEAEWSPRLTAAYNAITFNRALFNRIHDLYERRESLGLNAHQLRLLERTHDQFVRAGAAATPEQQARLGAINEELSTKYADFGRRLLADENTAIFITNRRDLAGLPPNIVEALAAAATERGHAGQWAVVNTRSSVDPFLTFSSNRPLRQRVYTAFKNRGDNGDANDTNAVIADILRLRAERAQILGFQNHAYLRMADTMAGTPERAQDLMMRVWPAAVARVHEEVADMQAIANRQRANITIEPWDYNYYAEQVRRDRYNLDQNELRPYFELNNMINASMYMANQLYGLSFREITGTVPVFEPNVRVWEVTDRDGSFRGLFYGDYFARAGKRSGAWMNTYRSHETFNGPTITTLASNNNNFVRGGEGQPVLISLDDAETLFHEFGHAIHYLVSEVDYPGLGNVPRDYVEYPSQVHEHWVLSRPILDQFARHYQTNQPMPQALVDRVHNASTFNQGYATVEYLSSALVDMALHNRATPVTDVDAFERETLASLNMPREMSMRHRLPQFGHLFSSDAYSAGYYSYLWSETMDADTWEMFEATGNVFDPTVAAGMRNIILAPGNMTDRAEAYRQFRGRDPDVNALLRTRGFPTDAPATTGGSTGNE</sequence>
<comment type="similarity">
    <text evidence="1 7">Belongs to the peptidase M3 family.</text>
</comment>
<proteinExistence type="inferred from homology"/>
<dbReference type="InParanoid" id="A0A1B1AH81"/>
<evidence type="ECO:0000256" key="4">
    <source>
        <dbReference type="ARBA" id="ARBA00022801"/>
    </source>
</evidence>
<reference evidence="10 11" key="1">
    <citation type="submission" date="2015-11" db="EMBL/GenBank/DDBJ databases">
        <title>Whole-Genome Sequence of Candidatus Oderbacter manganicum from the National Park Lower Oder Valley, Germany.</title>
        <authorList>
            <person name="Braun B."/>
            <person name="Liere K."/>
            <person name="Szewzyk U."/>
        </authorList>
    </citation>
    <scope>NUCLEOTIDE SEQUENCE [LARGE SCALE GENOMIC DNA]</scope>
    <source>
        <strain evidence="10 11">OTSz_A_272</strain>
    </source>
</reference>
<organism evidence="10 11">
    <name type="scientific">Candidatus Viadribacter manganicus</name>
    <dbReference type="NCBI Taxonomy" id="1759059"/>
    <lineage>
        <taxon>Bacteria</taxon>
        <taxon>Pseudomonadati</taxon>
        <taxon>Pseudomonadota</taxon>
        <taxon>Alphaproteobacteria</taxon>
        <taxon>Hyphomonadales</taxon>
        <taxon>Hyphomonadaceae</taxon>
        <taxon>Candidatus Viadribacter</taxon>
    </lineage>
</organism>
<dbReference type="EMBL" id="CP013244">
    <property type="protein sequence ID" value="ANP45926.1"/>
    <property type="molecule type" value="Genomic_DNA"/>
</dbReference>
<evidence type="ECO:0000313" key="10">
    <source>
        <dbReference type="EMBL" id="ANP45926.1"/>
    </source>
</evidence>
<comment type="cofactor">
    <cofactor evidence="7">
        <name>Zn(2+)</name>
        <dbReference type="ChEBI" id="CHEBI:29105"/>
    </cofactor>
    <text evidence="7">Binds 1 zinc ion.</text>
</comment>
<dbReference type="GO" id="GO:0004222">
    <property type="term" value="F:metalloendopeptidase activity"/>
    <property type="evidence" value="ECO:0007669"/>
    <property type="project" value="InterPro"/>
</dbReference>
<evidence type="ECO:0000256" key="2">
    <source>
        <dbReference type="ARBA" id="ARBA00022670"/>
    </source>
</evidence>
<keyword evidence="6 7" id="KW-0482">Metalloprotease</keyword>
<keyword evidence="8" id="KW-0732">Signal</keyword>
<evidence type="ECO:0000256" key="6">
    <source>
        <dbReference type="ARBA" id="ARBA00023049"/>
    </source>
</evidence>
<dbReference type="RefSeq" id="WP_066770057.1">
    <property type="nucleotide sequence ID" value="NZ_CP013244.1"/>
</dbReference>
<keyword evidence="3 7" id="KW-0479">Metal-binding</keyword>
<evidence type="ECO:0000256" key="8">
    <source>
        <dbReference type="SAM" id="SignalP"/>
    </source>
</evidence>
<dbReference type="PANTHER" id="PTHR43660">
    <property type="entry name" value="DIPEPTIDYL CARBOXYPEPTIDASE"/>
    <property type="match status" value="1"/>
</dbReference>
<dbReference type="GO" id="GO:0046872">
    <property type="term" value="F:metal ion binding"/>
    <property type="evidence" value="ECO:0007669"/>
    <property type="project" value="UniProtKB-UniRule"/>
</dbReference>
<dbReference type="SUPFAM" id="SSF55486">
    <property type="entry name" value="Metalloproteases ('zincins'), catalytic domain"/>
    <property type="match status" value="1"/>
</dbReference>
<dbReference type="Proteomes" id="UP000092498">
    <property type="component" value="Chromosome"/>
</dbReference>
<dbReference type="Pfam" id="PF01432">
    <property type="entry name" value="Peptidase_M3"/>
    <property type="match status" value="1"/>
</dbReference>
<evidence type="ECO:0000313" key="11">
    <source>
        <dbReference type="Proteomes" id="UP000092498"/>
    </source>
</evidence>
<keyword evidence="11" id="KW-1185">Reference proteome</keyword>
<dbReference type="Gene3D" id="3.40.390.10">
    <property type="entry name" value="Collagenase (Catalytic Domain)"/>
    <property type="match status" value="1"/>
</dbReference>
<dbReference type="Gene3D" id="1.10.1370.10">
    <property type="entry name" value="Neurolysin, domain 3"/>
    <property type="match status" value="1"/>
</dbReference>
<dbReference type="InterPro" id="IPR034005">
    <property type="entry name" value="M3A_DCP"/>
</dbReference>
<dbReference type="PROSITE" id="PS51257">
    <property type="entry name" value="PROKAR_LIPOPROTEIN"/>
    <property type="match status" value="1"/>
</dbReference>
<evidence type="ECO:0000256" key="1">
    <source>
        <dbReference type="ARBA" id="ARBA00006040"/>
    </source>
</evidence>
<feature type="signal peptide" evidence="8">
    <location>
        <begin position="1"/>
        <end position="18"/>
    </location>
</feature>